<dbReference type="SUPFAM" id="SSF56317">
    <property type="entry name" value="Carbon-nitrogen hydrolase"/>
    <property type="match status" value="1"/>
</dbReference>
<evidence type="ECO:0000256" key="4">
    <source>
        <dbReference type="ARBA" id="ARBA00052904"/>
    </source>
</evidence>
<evidence type="ECO:0000259" key="6">
    <source>
        <dbReference type="PROSITE" id="PS50263"/>
    </source>
</evidence>
<sequence length="249" mass="27888">MNIIWNNPSANVKAADELISQLPPSDLYVLPEMFSTGFATHPEGIAESDDSETLHWMQRKAAACNAAIAGSVAVTDGKQYYNRFYFVKPDGSVTYYNKRHLFTYSGEDKEFTRGEERVVVEFRGVRFLLEVCYDLRFPVWSRNRGDYDAMLYVASWPVPRVGAWSSLLVARAIENQCYVVGVNRVGTDPSCEYNGASVVLDPYGMPLVACEKGKACAEIAEIDMEGLEAFRQKFPVINDADSFLLQGED</sequence>
<dbReference type="PROSITE" id="PS50263">
    <property type="entry name" value="CN_HYDROLASE"/>
    <property type="match status" value="1"/>
</dbReference>
<dbReference type="PANTHER" id="PTHR47799:SF1">
    <property type="entry name" value="OMEGA-AMIDASE YAFV"/>
    <property type="match status" value="1"/>
</dbReference>
<dbReference type="FunFam" id="3.60.110.10:FF:000004">
    <property type="entry name" value="Carbon-nitrogen hydrolase"/>
    <property type="match status" value="1"/>
</dbReference>
<dbReference type="EMBL" id="AP035786">
    <property type="protein sequence ID" value="BFO73284.1"/>
    <property type="molecule type" value="Genomic_DNA"/>
</dbReference>
<dbReference type="InterPro" id="IPR001110">
    <property type="entry name" value="UPF0012_CS"/>
</dbReference>
<comment type="similarity">
    <text evidence="1">Belongs to the carbon-nitrogen hydrolase superfamily. NIT1/NIT2 family.</text>
</comment>
<name>A0AB33IUN8_9BACT</name>
<dbReference type="PANTHER" id="PTHR47799">
    <property type="entry name" value="OMEGA-AMIDASE YAFV"/>
    <property type="match status" value="1"/>
</dbReference>
<evidence type="ECO:0000256" key="2">
    <source>
        <dbReference type="ARBA" id="ARBA00022801"/>
    </source>
</evidence>
<evidence type="ECO:0000256" key="3">
    <source>
        <dbReference type="ARBA" id="ARBA00039118"/>
    </source>
</evidence>
<evidence type="ECO:0000256" key="1">
    <source>
        <dbReference type="ARBA" id="ARBA00010613"/>
    </source>
</evidence>
<gene>
    <name evidence="7" type="primary">yafV</name>
    <name evidence="7" type="ORF">GTC17254_08810</name>
</gene>
<dbReference type="InterPro" id="IPR003010">
    <property type="entry name" value="C-N_Hydrolase"/>
</dbReference>
<reference evidence="7" key="1">
    <citation type="submission" date="2024-07" db="EMBL/GenBank/DDBJ databases">
        <title>Complete genome sequence of Prevotella sp. YM-2024 GTC17254.</title>
        <authorList>
            <person name="Hayashi M."/>
            <person name="Muto Y."/>
            <person name="Tanaka K."/>
            <person name="Niwa H."/>
        </authorList>
    </citation>
    <scope>NUCLEOTIDE SEQUENCE</scope>
    <source>
        <strain evidence="7">GTC17254</strain>
    </source>
</reference>
<protein>
    <recommendedName>
        <fullName evidence="5">Omega-amidase YafV</fullName>
        <ecNumber evidence="3">3.5.1.3</ecNumber>
    </recommendedName>
</protein>
<dbReference type="PROSITE" id="PS01227">
    <property type="entry name" value="UPF0012"/>
    <property type="match status" value="1"/>
</dbReference>
<dbReference type="GO" id="GO:0050152">
    <property type="term" value="F:omega-amidase activity"/>
    <property type="evidence" value="ECO:0007669"/>
    <property type="project" value="UniProtKB-EC"/>
</dbReference>
<evidence type="ECO:0000256" key="5">
    <source>
        <dbReference type="ARBA" id="ARBA00072139"/>
    </source>
</evidence>
<keyword evidence="2" id="KW-0378">Hydrolase</keyword>
<dbReference type="Gene3D" id="3.60.110.10">
    <property type="entry name" value="Carbon-nitrogen hydrolase"/>
    <property type="match status" value="1"/>
</dbReference>
<dbReference type="Pfam" id="PF00795">
    <property type="entry name" value="CN_hydrolase"/>
    <property type="match status" value="1"/>
</dbReference>
<organism evidence="7">
    <name type="scientific">Prevotella sp. GTC17254</name>
    <dbReference type="NCBI Taxonomy" id="3236794"/>
    <lineage>
        <taxon>Bacteria</taxon>
        <taxon>Pseudomonadati</taxon>
        <taxon>Bacteroidota</taxon>
        <taxon>Bacteroidia</taxon>
        <taxon>Bacteroidales</taxon>
        <taxon>Prevotellaceae</taxon>
        <taxon>Prevotella</taxon>
    </lineage>
</organism>
<accession>A0AB33IUN8</accession>
<feature type="domain" description="CN hydrolase" evidence="6">
    <location>
        <begin position="1"/>
        <end position="224"/>
    </location>
</feature>
<dbReference type="GO" id="GO:0106008">
    <property type="term" value="F:2-oxoglutaramate amidase activity"/>
    <property type="evidence" value="ECO:0007669"/>
    <property type="project" value="TreeGrafter"/>
</dbReference>
<dbReference type="InterPro" id="IPR052737">
    <property type="entry name" value="Omega-amidase_YafV"/>
</dbReference>
<dbReference type="EC" id="3.5.1.3" evidence="3"/>
<proteinExistence type="inferred from homology"/>
<dbReference type="NCBIfam" id="NF007757">
    <property type="entry name" value="PRK10438.1"/>
    <property type="match status" value="1"/>
</dbReference>
<comment type="catalytic activity">
    <reaction evidence="4">
        <text>a monoamide of a dicarboxylate + H2O = a dicarboxylate + NH4(+)</text>
        <dbReference type="Rhea" id="RHEA:11716"/>
        <dbReference type="ChEBI" id="CHEBI:15377"/>
        <dbReference type="ChEBI" id="CHEBI:28938"/>
        <dbReference type="ChEBI" id="CHEBI:28965"/>
        <dbReference type="ChEBI" id="CHEBI:77450"/>
        <dbReference type="EC" id="3.5.1.3"/>
    </reaction>
</comment>
<evidence type="ECO:0000313" key="7">
    <source>
        <dbReference type="EMBL" id="BFO73284.1"/>
    </source>
</evidence>
<dbReference type="AlphaFoldDB" id="A0AB33IUN8"/>
<dbReference type="InterPro" id="IPR036526">
    <property type="entry name" value="C-N_Hydrolase_sf"/>
</dbReference>